<evidence type="ECO:0000313" key="2">
    <source>
        <dbReference type="Proteomes" id="UP000254535"/>
    </source>
</evidence>
<gene>
    <name evidence="1" type="ORF">CFN16_20995</name>
</gene>
<protein>
    <submittedName>
        <fullName evidence="1">Uncharacterized protein</fullName>
    </submittedName>
</protein>
<evidence type="ECO:0000313" key="1">
    <source>
        <dbReference type="EMBL" id="AXJ06507.1"/>
    </source>
</evidence>
<organism evidence="1 2">
    <name type="scientific">Pseudomonas fluorescens</name>
    <dbReference type="NCBI Taxonomy" id="294"/>
    <lineage>
        <taxon>Bacteria</taxon>
        <taxon>Pseudomonadati</taxon>
        <taxon>Pseudomonadota</taxon>
        <taxon>Gammaproteobacteria</taxon>
        <taxon>Pseudomonadales</taxon>
        <taxon>Pseudomonadaceae</taxon>
        <taxon>Pseudomonas</taxon>
    </lineage>
</organism>
<accession>A0A345V1A5</accession>
<dbReference type="Proteomes" id="UP000254535">
    <property type="component" value="Chromosome"/>
</dbReference>
<name>A0A345V1A5_PSEFL</name>
<reference evidence="1 2" key="1">
    <citation type="submission" date="2017-07" db="EMBL/GenBank/DDBJ databases">
        <title>Genome sequence of Pseudomonas NEP1.</title>
        <authorList>
            <person name="Nascimento F.X."/>
        </authorList>
    </citation>
    <scope>NUCLEOTIDE SEQUENCE [LARGE SCALE GENOMIC DNA]</scope>
    <source>
        <strain evidence="1 2">NEP1</strain>
    </source>
</reference>
<dbReference type="AlphaFoldDB" id="A0A345V1A5"/>
<proteinExistence type="predicted"/>
<dbReference type="EMBL" id="CP022313">
    <property type="protein sequence ID" value="AXJ06507.1"/>
    <property type="molecule type" value="Genomic_DNA"/>
</dbReference>
<sequence length="65" mass="7308">MQRRSNQDILLLIARGRAIPNMQKNFHLKTAPCRSSVGALDCALWQLCSRLTDCRRSALNGGRHS</sequence>